<evidence type="ECO:0000256" key="1">
    <source>
        <dbReference type="SAM" id="MobiDB-lite"/>
    </source>
</evidence>
<reference evidence="2" key="1">
    <citation type="submission" date="2022-10" db="EMBL/GenBank/DDBJ databases">
        <authorList>
            <person name="Hyden B.L."/>
            <person name="Feng K."/>
            <person name="Yates T."/>
            <person name="Jawdy S."/>
            <person name="Smart L.B."/>
            <person name="Muchero W."/>
        </authorList>
    </citation>
    <scope>NUCLEOTIDE SEQUENCE</scope>
    <source>
        <tissue evidence="2">Shoot tip</tissue>
    </source>
</reference>
<name>A0AAD6J7U6_9ROSI</name>
<evidence type="ECO:0000313" key="2">
    <source>
        <dbReference type="EMBL" id="KAJ6397235.1"/>
    </source>
</evidence>
<sequence length="100" mass="11372">MTGKGIDMNKVGKSKANTSRELHRTSTTPFNQCLYQPWGAYCPYLVPSTVLIPFKWGRQDTLPKTSCLLQKPLPSSGKAHTWALKVQYQLWSAYEQQPEI</sequence>
<gene>
    <name evidence="2" type="ORF">OIU84_018231</name>
</gene>
<dbReference type="AlphaFoldDB" id="A0AAD6J7U6"/>
<evidence type="ECO:0000313" key="3">
    <source>
        <dbReference type="Proteomes" id="UP001162972"/>
    </source>
</evidence>
<dbReference type="EMBL" id="JAPFFJ010000219">
    <property type="protein sequence ID" value="KAJ6397235.1"/>
    <property type="molecule type" value="Genomic_DNA"/>
</dbReference>
<feature type="region of interest" description="Disordered" evidence="1">
    <location>
        <begin position="1"/>
        <end position="25"/>
    </location>
</feature>
<reference evidence="2" key="2">
    <citation type="journal article" date="2023" name="Int. J. Mol. Sci.">
        <title>De Novo Assembly and Annotation of 11 Diverse Shrub Willow (Salix) Genomes Reveals Novel Gene Organization in Sex-Linked Regions.</title>
        <authorList>
            <person name="Hyden B."/>
            <person name="Feng K."/>
            <person name="Yates T.B."/>
            <person name="Jawdy S."/>
            <person name="Cereghino C."/>
            <person name="Smart L.B."/>
            <person name="Muchero W."/>
        </authorList>
    </citation>
    <scope>NUCLEOTIDE SEQUENCE</scope>
    <source>
        <tissue evidence="2">Shoot tip</tissue>
    </source>
</reference>
<organism evidence="2 3">
    <name type="scientific">Salix udensis</name>
    <dbReference type="NCBI Taxonomy" id="889485"/>
    <lineage>
        <taxon>Eukaryota</taxon>
        <taxon>Viridiplantae</taxon>
        <taxon>Streptophyta</taxon>
        <taxon>Embryophyta</taxon>
        <taxon>Tracheophyta</taxon>
        <taxon>Spermatophyta</taxon>
        <taxon>Magnoliopsida</taxon>
        <taxon>eudicotyledons</taxon>
        <taxon>Gunneridae</taxon>
        <taxon>Pentapetalae</taxon>
        <taxon>rosids</taxon>
        <taxon>fabids</taxon>
        <taxon>Malpighiales</taxon>
        <taxon>Salicaceae</taxon>
        <taxon>Saliceae</taxon>
        <taxon>Salix</taxon>
    </lineage>
</organism>
<keyword evidence="3" id="KW-1185">Reference proteome</keyword>
<proteinExistence type="predicted"/>
<accession>A0AAD6J7U6</accession>
<comment type="caution">
    <text evidence="2">The sequence shown here is derived from an EMBL/GenBank/DDBJ whole genome shotgun (WGS) entry which is preliminary data.</text>
</comment>
<protein>
    <submittedName>
        <fullName evidence="2">Uncharacterized protein</fullName>
    </submittedName>
</protein>
<dbReference type="Proteomes" id="UP001162972">
    <property type="component" value="Unassembled WGS sequence"/>
</dbReference>